<dbReference type="GO" id="GO:0003676">
    <property type="term" value="F:nucleic acid binding"/>
    <property type="evidence" value="ECO:0007669"/>
    <property type="project" value="InterPro"/>
</dbReference>
<dbReference type="EnsemblPlants" id="TuG1812G0100004848.01.T01">
    <property type="protein sequence ID" value="TuG1812G0100004848.01.T01.cds272155"/>
    <property type="gene ID" value="TuG1812G0100004848.01"/>
</dbReference>
<organism evidence="4 5">
    <name type="scientific">Triticum urartu</name>
    <name type="common">Red wild einkorn</name>
    <name type="synonym">Crithodium urartu</name>
    <dbReference type="NCBI Taxonomy" id="4572"/>
    <lineage>
        <taxon>Eukaryota</taxon>
        <taxon>Viridiplantae</taxon>
        <taxon>Streptophyta</taxon>
        <taxon>Embryophyta</taxon>
        <taxon>Tracheophyta</taxon>
        <taxon>Spermatophyta</taxon>
        <taxon>Magnoliopsida</taxon>
        <taxon>Liliopsida</taxon>
        <taxon>Poales</taxon>
        <taxon>Poaceae</taxon>
        <taxon>BOP clade</taxon>
        <taxon>Pooideae</taxon>
        <taxon>Triticodae</taxon>
        <taxon>Triticeae</taxon>
        <taxon>Triticinae</taxon>
        <taxon>Triticum</taxon>
    </lineage>
</organism>
<reference evidence="5" key="1">
    <citation type="journal article" date="2013" name="Nature">
        <title>Draft genome of the wheat A-genome progenitor Triticum urartu.</title>
        <authorList>
            <person name="Ling H.Q."/>
            <person name="Zhao S."/>
            <person name="Liu D."/>
            <person name="Wang J."/>
            <person name="Sun H."/>
            <person name="Zhang C."/>
            <person name="Fan H."/>
            <person name="Li D."/>
            <person name="Dong L."/>
            <person name="Tao Y."/>
            <person name="Gao C."/>
            <person name="Wu H."/>
            <person name="Li Y."/>
            <person name="Cui Y."/>
            <person name="Guo X."/>
            <person name="Zheng S."/>
            <person name="Wang B."/>
            <person name="Yu K."/>
            <person name="Liang Q."/>
            <person name="Yang W."/>
            <person name="Lou X."/>
            <person name="Chen J."/>
            <person name="Feng M."/>
            <person name="Jian J."/>
            <person name="Zhang X."/>
            <person name="Luo G."/>
            <person name="Jiang Y."/>
            <person name="Liu J."/>
            <person name="Wang Z."/>
            <person name="Sha Y."/>
            <person name="Zhang B."/>
            <person name="Wu H."/>
            <person name="Tang D."/>
            <person name="Shen Q."/>
            <person name="Xue P."/>
            <person name="Zou S."/>
            <person name="Wang X."/>
            <person name="Liu X."/>
            <person name="Wang F."/>
            <person name="Yang Y."/>
            <person name="An X."/>
            <person name="Dong Z."/>
            <person name="Zhang K."/>
            <person name="Zhang X."/>
            <person name="Luo M.C."/>
            <person name="Dvorak J."/>
            <person name="Tong Y."/>
            <person name="Wang J."/>
            <person name="Yang H."/>
            <person name="Li Z."/>
            <person name="Wang D."/>
            <person name="Zhang A."/>
            <person name="Wang J."/>
        </authorList>
    </citation>
    <scope>NUCLEOTIDE SEQUENCE</scope>
    <source>
        <strain evidence="5">cv. G1812</strain>
    </source>
</reference>
<dbReference type="Pfam" id="PF14392">
    <property type="entry name" value="zf-CCHC_4"/>
    <property type="match status" value="1"/>
</dbReference>
<reference evidence="4" key="3">
    <citation type="submission" date="2022-06" db="UniProtKB">
        <authorList>
            <consortium name="EnsemblPlants"/>
        </authorList>
    </citation>
    <scope>IDENTIFICATION</scope>
</reference>
<keyword evidence="5" id="KW-1185">Reference proteome</keyword>
<feature type="compositionally biased region" description="Basic and acidic residues" evidence="2">
    <location>
        <begin position="48"/>
        <end position="57"/>
    </location>
</feature>
<feature type="domain" description="CCHC-type" evidence="3">
    <location>
        <begin position="10"/>
        <end position="25"/>
    </location>
</feature>
<name>A0A8R7P8H5_TRIUA</name>
<evidence type="ECO:0000313" key="4">
    <source>
        <dbReference type="EnsemblPlants" id="TuG1812G0100004848.01.T01.cds272155"/>
    </source>
</evidence>
<dbReference type="AlphaFoldDB" id="A0A8R7P8H5"/>
<feature type="compositionally biased region" description="Polar residues" evidence="2">
    <location>
        <begin position="63"/>
        <end position="88"/>
    </location>
</feature>
<dbReference type="SUPFAM" id="SSF57756">
    <property type="entry name" value="Retrovirus zinc finger-like domains"/>
    <property type="match status" value="1"/>
</dbReference>
<reference evidence="4" key="2">
    <citation type="submission" date="2018-03" db="EMBL/GenBank/DDBJ databases">
        <title>The Triticum urartu genome reveals the dynamic nature of wheat genome evolution.</title>
        <authorList>
            <person name="Ling H."/>
            <person name="Ma B."/>
            <person name="Shi X."/>
            <person name="Liu H."/>
            <person name="Dong L."/>
            <person name="Sun H."/>
            <person name="Cao Y."/>
            <person name="Gao Q."/>
            <person name="Zheng S."/>
            <person name="Li Y."/>
            <person name="Yu Y."/>
            <person name="Du H."/>
            <person name="Qi M."/>
            <person name="Li Y."/>
            <person name="Yu H."/>
            <person name="Cui Y."/>
            <person name="Wang N."/>
            <person name="Chen C."/>
            <person name="Wu H."/>
            <person name="Zhao Y."/>
            <person name="Zhang J."/>
            <person name="Li Y."/>
            <person name="Zhou W."/>
            <person name="Zhang B."/>
            <person name="Hu W."/>
            <person name="Eijk M."/>
            <person name="Tang J."/>
            <person name="Witsenboer H."/>
            <person name="Zhao S."/>
            <person name="Li Z."/>
            <person name="Zhang A."/>
            <person name="Wang D."/>
            <person name="Liang C."/>
        </authorList>
    </citation>
    <scope>NUCLEOTIDE SEQUENCE [LARGE SCALE GENOMIC DNA]</scope>
    <source>
        <strain evidence="4">cv. G1812</strain>
    </source>
</reference>
<keyword evidence="1" id="KW-0479">Metal-binding</keyword>
<dbReference type="Gramene" id="TuG1812G0100004848.01.T01">
    <property type="protein sequence ID" value="TuG1812G0100004848.01.T01.cds272155"/>
    <property type="gene ID" value="TuG1812G0100004848.01"/>
</dbReference>
<dbReference type="PROSITE" id="PS50158">
    <property type="entry name" value="ZF_CCHC"/>
    <property type="match status" value="1"/>
</dbReference>
<evidence type="ECO:0000313" key="5">
    <source>
        <dbReference type="Proteomes" id="UP000015106"/>
    </source>
</evidence>
<feature type="compositionally biased region" description="Basic and acidic residues" evidence="2">
    <location>
        <begin position="91"/>
        <end position="103"/>
    </location>
</feature>
<accession>A0A8R7P8H5</accession>
<keyword evidence="1" id="KW-0862">Zinc</keyword>
<evidence type="ECO:0000256" key="1">
    <source>
        <dbReference type="PROSITE-ProRule" id="PRU00047"/>
    </source>
</evidence>
<evidence type="ECO:0000259" key="3">
    <source>
        <dbReference type="PROSITE" id="PS50158"/>
    </source>
</evidence>
<feature type="compositionally biased region" description="Basic and acidic residues" evidence="2">
    <location>
        <begin position="116"/>
        <end position="126"/>
    </location>
</feature>
<dbReference type="Proteomes" id="UP000015106">
    <property type="component" value="Chromosome 1"/>
</dbReference>
<feature type="region of interest" description="Disordered" evidence="2">
    <location>
        <begin position="18"/>
        <end position="126"/>
    </location>
</feature>
<keyword evidence="1" id="KW-0863">Zinc-finger</keyword>
<evidence type="ECO:0000256" key="2">
    <source>
        <dbReference type="SAM" id="MobiDB-lite"/>
    </source>
</evidence>
<protein>
    <recommendedName>
        <fullName evidence="3">CCHC-type domain-containing protein</fullName>
    </recommendedName>
</protein>
<sequence>FKYEHLPDFCYSCGIIGHTERSCPSTNRRGTARQFGPDLRALIYKGSPNEEKSKSSSDRGNFWRTNSTGSQDSKQGSDSPSWRKITQSEMEENRKREGEEKGVTRPWKTIQNDQTRSSEGKKLLLE</sequence>
<dbReference type="InterPro" id="IPR036875">
    <property type="entry name" value="Znf_CCHC_sf"/>
</dbReference>
<dbReference type="InterPro" id="IPR001878">
    <property type="entry name" value="Znf_CCHC"/>
</dbReference>
<proteinExistence type="predicted"/>
<dbReference type="GO" id="GO:0008270">
    <property type="term" value="F:zinc ion binding"/>
    <property type="evidence" value="ECO:0007669"/>
    <property type="project" value="UniProtKB-KW"/>
</dbReference>
<dbReference type="InterPro" id="IPR025836">
    <property type="entry name" value="Zn_knuckle_CX2CX4HX4C"/>
</dbReference>